<keyword evidence="2 5" id="KW-0728">SH3 domain</keyword>
<dbReference type="GO" id="GO:0005886">
    <property type="term" value="C:plasma membrane"/>
    <property type="evidence" value="ECO:0007669"/>
    <property type="project" value="TreeGrafter"/>
</dbReference>
<dbReference type="Gene3D" id="2.30.30.40">
    <property type="entry name" value="SH3 Domains"/>
    <property type="match status" value="1"/>
</dbReference>
<evidence type="ECO:0000313" key="9">
    <source>
        <dbReference type="Proteomes" id="UP001445076"/>
    </source>
</evidence>
<dbReference type="InterPro" id="IPR036028">
    <property type="entry name" value="SH3-like_dom_sf"/>
</dbReference>
<feature type="domain" description="SH3" evidence="7">
    <location>
        <begin position="315"/>
        <end position="385"/>
    </location>
</feature>
<dbReference type="GO" id="GO:0005737">
    <property type="term" value="C:cytoplasm"/>
    <property type="evidence" value="ECO:0007669"/>
    <property type="project" value="TreeGrafter"/>
</dbReference>
<dbReference type="Gene3D" id="1.20.1270.60">
    <property type="entry name" value="Arfaptin homology (AH) domain/BAR domain"/>
    <property type="match status" value="1"/>
</dbReference>
<dbReference type="InterPro" id="IPR001452">
    <property type="entry name" value="SH3_domain"/>
</dbReference>
<evidence type="ECO:0000256" key="2">
    <source>
        <dbReference type="ARBA" id="ARBA00022443"/>
    </source>
</evidence>
<proteinExistence type="predicted"/>
<reference evidence="8 9" key="1">
    <citation type="journal article" date="2024" name="BMC Genomics">
        <title>Genome assembly of redclaw crayfish (Cherax quadricarinatus) provides insights into its immune adaptation and hypoxia tolerance.</title>
        <authorList>
            <person name="Liu Z."/>
            <person name="Zheng J."/>
            <person name="Li H."/>
            <person name="Fang K."/>
            <person name="Wang S."/>
            <person name="He J."/>
            <person name="Zhou D."/>
            <person name="Weng S."/>
            <person name="Chi M."/>
            <person name="Gu Z."/>
            <person name="He J."/>
            <person name="Li F."/>
            <person name="Wang M."/>
        </authorList>
    </citation>
    <scope>NUCLEOTIDE SEQUENCE [LARGE SCALE GENOMIC DNA]</scope>
    <source>
        <strain evidence="8">ZL_2023a</strain>
    </source>
</reference>
<protein>
    <recommendedName>
        <fullName evidence="7">SH3 domain-containing protein</fullName>
    </recommendedName>
</protein>
<dbReference type="SUPFAM" id="SSF103657">
    <property type="entry name" value="BAR/IMD domain-like"/>
    <property type="match status" value="1"/>
</dbReference>
<dbReference type="PROSITE" id="PS50002">
    <property type="entry name" value="SH3"/>
    <property type="match status" value="1"/>
</dbReference>
<organism evidence="8 9">
    <name type="scientific">Cherax quadricarinatus</name>
    <name type="common">Australian red claw crayfish</name>
    <dbReference type="NCBI Taxonomy" id="27406"/>
    <lineage>
        <taxon>Eukaryota</taxon>
        <taxon>Metazoa</taxon>
        <taxon>Ecdysozoa</taxon>
        <taxon>Arthropoda</taxon>
        <taxon>Crustacea</taxon>
        <taxon>Multicrustacea</taxon>
        <taxon>Malacostraca</taxon>
        <taxon>Eumalacostraca</taxon>
        <taxon>Eucarida</taxon>
        <taxon>Decapoda</taxon>
        <taxon>Pleocyemata</taxon>
        <taxon>Astacidea</taxon>
        <taxon>Parastacoidea</taxon>
        <taxon>Parastacidae</taxon>
        <taxon>Cherax</taxon>
    </lineage>
</organism>
<feature type="non-terminal residue" evidence="8">
    <location>
        <position position="1"/>
    </location>
</feature>
<name>A0AAW0YCI6_CHEQU</name>
<dbReference type="AlphaFoldDB" id="A0AAW0YCI6"/>
<dbReference type="EMBL" id="JARKIK010000009">
    <property type="protein sequence ID" value="KAK8749397.1"/>
    <property type="molecule type" value="Genomic_DNA"/>
</dbReference>
<evidence type="ECO:0000256" key="5">
    <source>
        <dbReference type="PROSITE-ProRule" id="PRU00192"/>
    </source>
</evidence>
<keyword evidence="4" id="KW-0597">Phosphoprotein</keyword>
<dbReference type="PANTHER" id="PTHR23065:SF7">
    <property type="entry name" value="NOSTRIN, ISOFORM H"/>
    <property type="match status" value="1"/>
</dbReference>
<evidence type="ECO:0000259" key="7">
    <source>
        <dbReference type="PROSITE" id="PS50002"/>
    </source>
</evidence>
<evidence type="ECO:0000256" key="6">
    <source>
        <dbReference type="SAM" id="Coils"/>
    </source>
</evidence>
<evidence type="ECO:0000313" key="8">
    <source>
        <dbReference type="EMBL" id="KAK8749397.1"/>
    </source>
</evidence>
<evidence type="ECO:0000256" key="3">
    <source>
        <dbReference type="ARBA" id="ARBA00022490"/>
    </source>
</evidence>
<evidence type="ECO:0000256" key="4">
    <source>
        <dbReference type="ARBA" id="ARBA00022553"/>
    </source>
</evidence>
<sequence>QNVEVGNFGGWEIISQRMKEANKITANYIDLLKQVASAMDTFGRALIKTARDSRLPDMEHGELKASLLAARTSVEYWGQDSVDAADAITTEVTQLSQYLTQAKLICKHAKEQAKQRQQQVREGMRRVQQAQRESQKKLQELMDKETNKLRVDSKPDAKPKELEKALQAGVRSVEAAKEAELQHKDAVNFHNAVLNEWCSYAHSGFNTFQNKEEHRVRLVRDSLWRIANICSLFAVQLDQHQESIRTALIHVDVAKELSTWVAIHKTLQTPPIPLVYTPIARSSLNTPSASFSTSARSTLTEVSEDSDSSGRSSPIPLYKARALYQFSARNYSACVVVLQSESEVSLTEGQSLVVMDVCNAEWSLVRTNTGVLGFVPSKFITAAPVST</sequence>
<dbReference type="PANTHER" id="PTHR23065">
    <property type="entry name" value="PROLINE-SERINE-THREONINE PHOSPHATASE INTERACTING PROTEIN 1"/>
    <property type="match status" value="1"/>
</dbReference>
<dbReference type="Proteomes" id="UP001445076">
    <property type="component" value="Unassembled WGS sequence"/>
</dbReference>
<gene>
    <name evidence="8" type="ORF">OTU49_015336</name>
</gene>
<keyword evidence="3" id="KW-0963">Cytoplasm</keyword>
<comment type="caution">
    <text evidence="8">The sequence shown here is derived from an EMBL/GenBank/DDBJ whole genome shotgun (WGS) entry which is preliminary data.</text>
</comment>
<evidence type="ECO:0000256" key="1">
    <source>
        <dbReference type="ARBA" id="ARBA00004496"/>
    </source>
</evidence>
<comment type="subcellular location">
    <subcellularLocation>
        <location evidence="1">Cytoplasm</location>
    </subcellularLocation>
</comment>
<dbReference type="InterPro" id="IPR027267">
    <property type="entry name" value="AH/BAR_dom_sf"/>
</dbReference>
<dbReference type="GO" id="GO:0043226">
    <property type="term" value="C:organelle"/>
    <property type="evidence" value="ECO:0007669"/>
    <property type="project" value="UniProtKB-ARBA"/>
</dbReference>
<keyword evidence="9" id="KW-1185">Reference proteome</keyword>
<accession>A0AAW0YCI6</accession>
<feature type="coiled-coil region" evidence="6">
    <location>
        <begin position="110"/>
        <end position="147"/>
    </location>
</feature>
<dbReference type="SMART" id="SM00326">
    <property type="entry name" value="SH3"/>
    <property type="match status" value="1"/>
</dbReference>
<dbReference type="SUPFAM" id="SSF50044">
    <property type="entry name" value="SH3-domain"/>
    <property type="match status" value="1"/>
</dbReference>
<keyword evidence="6" id="KW-0175">Coiled coil</keyword>